<dbReference type="RefSeq" id="WP_084373237.1">
    <property type="nucleotide sequence ID" value="NZ_FWYF01000003.1"/>
</dbReference>
<dbReference type="Proteomes" id="UP000192472">
    <property type="component" value="Unassembled WGS sequence"/>
</dbReference>
<dbReference type="Gene3D" id="3.40.50.720">
    <property type="entry name" value="NAD(P)-binding Rossmann-like Domain"/>
    <property type="match status" value="1"/>
</dbReference>
<organism evidence="3 4">
    <name type="scientific">Reichenbachiella faecimaris</name>
    <dbReference type="NCBI Taxonomy" id="692418"/>
    <lineage>
        <taxon>Bacteria</taxon>
        <taxon>Pseudomonadati</taxon>
        <taxon>Bacteroidota</taxon>
        <taxon>Cytophagia</taxon>
        <taxon>Cytophagales</taxon>
        <taxon>Reichenbachiellaceae</taxon>
        <taxon>Reichenbachiella</taxon>
    </lineage>
</organism>
<evidence type="ECO:0000313" key="3">
    <source>
        <dbReference type="EMBL" id="SMD35822.1"/>
    </source>
</evidence>
<proteinExistence type="inferred from homology"/>
<dbReference type="InterPro" id="IPR001509">
    <property type="entry name" value="Epimerase_deHydtase"/>
</dbReference>
<dbReference type="PANTHER" id="PTHR42687:SF1">
    <property type="entry name" value="L-THREONINE 3-DEHYDROGENASE, MITOCHONDRIAL"/>
    <property type="match status" value="1"/>
</dbReference>
<dbReference type="GO" id="GO:0008743">
    <property type="term" value="F:L-threonine 3-dehydrogenase activity"/>
    <property type="evidence" value="ECO:0007669"/>
    <property type="project" value="TreeGrafter"/>
</dbReference>
<name>A0A1W2GH52_REIFA</name>
<reference evidence="3 4" key="1">
    <citation type="submission" date="2017-04" db="EMBL/GenBank/DDBJ databases">
        <authorList>
            <person name="Afonso C.L."/>
            <person name="Miller P.J."/>
            <person name="Scott M.A."/>
            <person name="Spackman E."/>
            <person name="Goraichik I."/>
            <person name="Dimitrov K.M."/>
            <person name="Suarez D.L."/>
            <person name="Swayne D.E."/>
        </authorList>
    </citation>
    <scope>NUCLEOTIDE SEQUENCE [LARGE SCALE GENOMIC DNA]</scope>
    <source>
        <strain evidence="3 4">DSM 26133</strain>
    </source>
</reference>
<dbReference type="InterPro" id="IPR036291">
    <property type="entry name" value="NAD(P)-bd_dom_sf"/>
</dbReference>
<dbReference type="OrthoDB" id="9779902at2"/>
<accession>A0A1W2GH52</accession>
<feature type="domain" description="NAD-dependent epimerase/dehydratase" evidence="2">
    <location>
        <begin position="5"/>
        <end position="238"/>
    </location>
</feature>
<dbReference type="SUPFAM" id="SSF51735">
    <property type="entry name" value="NAD(P)-binding Rossmann-fold domains"/>
    <property type="match status" value="1"/>
</dbReference>
<dbReference type="PANTHER" id="PTHR42687">
    <property type="entry name" value="L-THREONINE 3-DEHYDROGENASE"/>
    <property type="match status" value="1"/>
</dbReference>
<keyword evidence="4" id="KW-1185">Reference proteome</keyword>
<evidence type="ECO:0000256" key="1">
    <source>
        <dbReference type="ARBA" id="ARBA00007637"/>
    </source>
</evidence>
<dbReference type="STRING" id="692418.SAMN04488029_2557"/>
<dbReference type="InterPro" id="IPR051225">
    <property type="entry name" value="NAD(P)_epim/dehydratase"/>
</dbReference>
<dbReference type="Pfam" id="PF01370">
    <property type="entry name" value="Epimerase"/>
    <property type="match status" value="1"/>
</dbReference>
<dbReference type="AlphaFoldDB" id="A0A1W2GH52"/>
<gene>
    <name evidence="3" type="ORF">SAMN04488029_2557</name>
</gene>
<dbReference type="GO" id="GO:0006567">
    <property type="term" value="P:L-threonine catabolic process"/>
    <property type="evidence" value="ECO:0007669"/>
    <property type="project" value="TreeGrafter"/>
</dbReference>
<evidence type="ECO:0000313" key="4">
    <source>
        <dbReference type="Proteomes" id="UP000192472"/>
    </source>
</evidence>
<sequence>MARSLIIGAGGQLGTVLTQSLRDIYGNDQVVRSDMRVLDNITGPFEVIDATDADRIEEVVKQYEIEEIYHLAAILSANGEKNPLGTWEINMKTLFNVLEVSRLNGVKKVFYPSSIAVFGSEVDQQNTPQASFLNPSTVYGISKAAGENWAQYYFQRYGLDVRSLRYPGVIGYQSLPGGGTTDYAVDIYHKAIAGEKFSCFLEEHTTLPMIYMDDAIRATIELMQAPKESIKTRTSYNLAGMSFSPNEIAESIRALYPDFEISYDPDFRQQIAASWPQSIDDSRARADWGWKPAYDLKSMTADMIKNLKLKYSTAE</sequence>
<protein>
    <submittedName>
        <fullName evidence="3">Nucleoside-diphosphate-sugar epimerase</fullName>
    </submittedName>
</protein>
<dbReference type="EMBL" id="FWYF01000003">
    <property type="protein sequence ID" value="SMD35822.1"/>
    <property type="molecule type" value="Genomic_DNA"/>
</dbReference>
<comment type="similarity">
    <text evidence="1">Belongs to the NAD(P)-dependent epimerase/dehydratase family.</text>
</comment>
<evidence type="ECO:0000259" key="2">
    <source>
        <dbReference type="Pfam" id="PF01370"/>
    </source>
</evidence>